<evidence type="ECO:0000256" key="2">
    <source>
        <dbReference type="SAM" id="Phobius"/>
    </source>
</evidence>
<accession>A0A918WM50</accession>
<feature type="coiled-coil region" evidence="1">
    <location>
        <begin position="51"/>
        <end position="78"/>
    </location>
</feature>
<feature type="coiled-coil region" evidence="1">
    <location>
        <begin position="124"/>
        <end position="228"/>
    </location>
</feature>
<evidence type="ECO:0000313" key="4">
    <source>
        <dbReference type="Proteomes" id="UP000644507"/>
    </source>
</evidence>
<keyword evidence="4" id="KW-1185">Reference proteome</keyword>
<proteinExistence type="predicted"/>
<dbReference type="Gene3D" id="3.30.1330.60">
    <property type="entry name" value="OmpA-like domain"/>
    <property type="match status" value="1"/>
</dbReference>
<evidence type="ECO:0008006" key="5">
    <source>
        <dbReference type="Google" id="ProtNLM"/>
    </source>
</evidence>
<dbReference type="Proteomes" id="UP000644507">
    <property type="component" value="Unassembled WGS sequence"/>
</dbReference>
<keyword evidence="1" id="KW-0175">Coiled coil</keyword>
<sequence>MSDDSNQSPSNSGSQVTPASNQNLIIGLVMGAAILLLVFLVFNNQNNSSNSSSDYDEVAELKERIANLKREGNQLPAQQNMGAGANNYGVDPLKLAEEISTEANTLAGLIGNFASEIQTKEALLQTARDTETLLNRRIQDLQRQNSDLLANSNEAAKLRNELESLKTLYDNAQRQIEELRKRPDVATLDELRRQNDELRARVADLSELDAENAQLRAEVRRLRNLLDRSTLFVESADALPALAQRLFRELERLEEFSPAALADQYKRIEMELNARPLRSINFETGSSQLTSEKVSIIKNDLRVTHPEAFLLVVGYASKTGEFELNRKLSSDRATSVASQVNADKKNTQSVRAVFLNETSRFSKEQETLNQICEIWEIRP</sequence>
<dbReference type="AlphaFoldDB" id="A0A918WM50"/>
<keyword evidence="2" id="KW-0812">Transmembrane</keyword>
<name>A0A918WM50_9BACT</name>
<feature type="transmembrane region" description="Helical" evidence="2">
    <location>
        <begin position="24"/>
        <end position="42"/>
    </location>
</feature>
<keyword evidence="2" id="KW-1133">Transmembrane helix</keyword>
<keyword evidence="2" id="KW-0472">Membrane</keyword>
<reference evidence="3" key="1">
    <citation type="journal article" date="2014" name="Int. J. Syst. Evol. Microbiol.">
        <title>Complete genome sequence of Corynebacterium casei LMG S-19264T (=DSM 44701T), isolated from a smear-ripened cheese.</title>
        <authorList>
            <consortium name="US DOE Joint Genome Institute (JGI-PGF)"/>
            <person name="Walter F."/>
            <person name="Albersmeier A."/>
            <person name="Kalinowski J."/>
            <person name="Ruckert C."/>
        </authorList>
    </citation>
    <scope>NUCLEOTIDE SEQUENCE</scope>
    <source>
        <strain evidence="3">KCTC 12988</strain>
    </source>
</reference>
<dbReference type="RefSeq" id="WP_189570947.1">
    <property type="nucleotide sequence ID" value="NZ_BMXI01000012.1"/>
</dbReference>
<dbReference type="Gene3D" id="1.10.287.1490">
    <property type="match status" value="1"/>
</dbReference>
<protein>
    <recommendedName>
        <fullName evidence="5">OmpA-like domain-containing protein</fullName>
    </recommendedName>
</protein>
<dbReference type="EMBL" id="BMXI01000012">
    <property type="protein sequence ID" value="GHC59143.1"/>
    <property type="molecule type" value="Genomic_DNA"/>
</dbReference>
<dbReference type="SUPFAM" id="SSF103088">
    <property type="entry name" value="OmpA-like"/>
    <property type="match status" value="1"/>
</dbReference>
<dbReference type="InterPro" id="IPR036737">
    <property type="entry name" value="OmpA-like_sf"/>
</dbReference>
<comment type="caution">
    <text evidence="3">The sequence shown here is derived from an EMBL/GenBank/DDBJ whole genome shotgun (WGS) entry which is preliminary data.</text>
</comment>
<organism evidence="3 4">
    <name type="scientific">Roseibacillus persicicus</name>
    <dbReference type="NCBI Taxonomy" id="454148"/>
    <lineage>
        <taxon>Bacteria</taxon>
        <taxon>Pseudomonadati</taxon>
        <taxon>Verrucomicrobiota</taxon>
        <taxon>Verrucomicrobiia</taxon>
        <taxon>Verrucomicrobiales</taxon>
        <taxon>Verrucomicrobiaceae</taxon>
        <taxon>Roseibacillus</taxon>
    </lineage>
</organism>
<evidence type="ECO:0000313" key="3">
    <source>
        <dbReference type="EMBL" id="GHC59143.1"/>
    </source>
</evidence>
<gene>
    <name evidence="3" type="ORF">GCM10007100_27790</name>
</gene>
<reference evidence="3" key="2">
    <citation type="submission" date="2020-09" db="EMBL/GenBank/DDBJ databases">
        <authorList>
            <person name="Sun Q."/>
            <person name="Kim S."/>
        </authorList>
    </citation>
    <scope>NUCLEOTIDE SEQUENCE</scope>
    <source>
        <strain evidence="3">KCTC 12988</strain>
    </source>
</reference>
<evidence type="ECO:0000256" key="1">
    <source>
        <dbReference type="SAM" id="Coils"/>
    </source>
</evidence>